<protein>
    <submittedName>
        <fullName evidence="1">Uncharacterized protein</fullName>
    </submittedName>
</protein>
<dbReference type="Proteomes" id="UP001151760">
    <property type="component" value="Unassembled WGS sequence"/>
</dbReference>
<name>A0ABQ5CDC8_9ASTR</name>
<dbReference type="EMBL" id="BQNB010014146">
    <property type="protein sequence ID" value="GJT24562.1"/>
    <property type="molecule type" value="Genomic_DNA"/>
</dbReference>
<reference evidence="1" key="1">
    <citation type="journal article" date="2022" name="Int. J. Mol. Sci.">
        <title>Draft Genome of Tanacetum Coccineum: Genomic Comparison of Closely Related Tanacetum-Family Plants.</title>
        <authorList>
            <person name="Yamashiro T."/>
            <person name="Shiraishi A."/>
            <person name="Nakayama K."/>
            <person name="Satake H."/>
        </authorList>
    </citation>
    <scope>NUCLEOTIDE SEQUENCE</scope>
</reference>
<comment type="caution">
    <text evidence="1">The sequence shown here is derived from an EMBL/GenBank/DDBJ whole genome shotgun (WGS) entry which is preliminary data.</text>
</comment>
<accession>A0ABQ5CDC8</accession>
<gene>
    <name evidence="1" type="ORF">Tco_0894499</name>
</gene>
<evidence type="ECO:0000313" key="2">
    <source>
        <dbReference type="Proteomes" id="UP001151760"/>
    </source>
</evidence>
<keyword evidence="2" id="KW-1185">Reference proteome</keyword>
<sequence length="118" mass="13893">MVFHNEDGNPARANIKQALGYLKDGDGDGNSQYLRCQVNNRMPRKSMYYVSCGYLMFEISKTLSMHRRLWNDIVRRRDPEQTVKYDTTTIAKPGKTKFDHTWLTSLRLPVIFYRRNNA</sequence>
<reference evidence="1" key="2">
    <citation type="submission" date="2022-01" db="EMBL/GenBank/DDBJ databases">
        <authorList>
            <person name="Yamashiro T."/>
            <person name="Shiraishi A."/>
            <person name="Satake H."/>
            <person name="Nakayama K."/>
        </authorList>
    </citation>
    <scope>NUCLEOTIDE SEQUENCE</scope>
</reference>
<organism evidence="1 2">
    <name type="scientific">Tanacetum coccineum</name>
    <dbReference type="NCBI Taxonomy" id="301880"/>
    <lineage>
        <taxon>Eukaryota</taxon>
        <taxon>Viridiplantae</taxon>
        <taxon>Streptophyta</taxon>
        <taxon>Embryophyta</taxon>
        <taxon>Tracheophyta</taxon>
        <taxon>Spermatophyta</taxon>
        <taxon>Magnoliopsida</taxon>
        <taxon>eudicotyledons</taxon>
        <taxon>Gunneridae</taxon>
        <taxon>Pentapetalae</taxon>
        <taxon>asterids</taxon>
        <taxon>campanulids</taxon>
        <taxon>Asterales</taxon>
        <taxon>Asteraceae</taxon>
        <taxon>Asteroideae</taxon>
        <taxon>Anthemideae</taxon>
        <taxon>Anthemidinae</taxon>
        <taxon>Tanacetum</taxon>
    </lineage>
</organism>
<proteinExistence type="predicted"/>
<evidence type="ECO:0000313" key="1">
    <source>
        <dbReference type="EMBL" id="GJT24562.1"/>
    </source>
</evidence>